<keyword evidence="4" id="KW-1185">Reference proteome</keyword>
<accession>A0A3S0H427</accession>
<proteinExistence type="predicted"/>
<dbReference type="EMBL" id="RXOF01000009">
    <property type="protein sequence ID" value="RTQ48612.1"/>
    <property type="molecule type" value="Genomic_DNA"/>
</dbReference>
<feature type="region of interest" description="Disordered" evidence="1">
    <location>
        <begin position="23"/>
        <end position="59"/>
    </location>
</feature>
<evidence type="ECO:0000313" key="3">
    <source>
        <dbReference type="EMBL" id="RTQ48612.1"/>
    </source>
</evidence>
<keyword evidence="2" id="KW-0732">Signal</keyword>
<feature type="signal peptide" evidence="2">
    <location>
        <begin position="1"/>
        <end position="18"/>
    </location>
</feature>
<protein>
    <submittedName>
        <fullName evidence="3">Uncharacterized protein</fullName>
    </submittedName>
</protein>
<sequence>MIRLLRFAAAGLLLSCSAACNNNHDTDQISTESPTTRHSTHPEPDSSGYAVDNSTTVVE</sequence>
<dbReference type="AlphaFoldDB" id="A0A3S0H427"/>
<dbReference type="OrthoDB" id="887341at2"/>
<feature type="chain" id="PRO_5018748974" evidence="2">
    <location>
        <begin position="19"/>
        <end position="59"/>
    </location>
</feature>
<dbReference type="RefSeq" id="WP_126694317.1">
    <property type="nucleotide sequence ID" value="NZ_RXOF01000009.1"/>
</dbReference>
<evidence type="ECO:0000313" key="4">
    <source>
        <dbReference type="Proteomes" id="UP000282184"/>
    </source>
</evidence>
<comment type="caution">
    <text evidence="3">The sequence shown here is derived from an EMBL/GenBank/DDBJ whole genome shotgun (WGS) entry which is preliminary data.</text>
</comment>
<reference evidence="3 4" key="1">
    <citation type="submission" date="2018-12" db="EMBL/GenBank/DDBJ databases">
        <title>Hymenobacter gummosus sp. nov., isolated from a spring.</title>
        <authorList>
            <person name="Nie L."/>
        </authorList>
    </citation>
    <scope>NUCLEOTIDE SEQUENCE [LARGE SCALE GENOMIC DNA]</scope>
    <source>
        <strain evidence="3 4">KCTC 52166</strain>
    </source>
</reference>
<organism evidence="3 4">
    <name type="scientific">Hymenobacter gummosus</name>
    <dbReference type="NCBI Taxonomy" id="1776032"/>
    <lineage>
        <taxon>Bacteria</taxon>
        <taxon>Pseudomonadati</taxon>
        <taxon>Bacteroidota</taxon>
        <taxon>Cytophagia</taxon>
        <taxon>Cytophagales</taxon>
        <taxon>Hymenobacteraceae</taxon>
        <taxon>Hymenobacter</taxon>
    </lineage>
</organism>
<dbReference type="Proteomes" id="UP000282184">
    <property type="component" value="Unassembled WGS sequence"/>
</dbReference>
<gene>
    <name evidence="3" type="ORF">EJV47_16705</name>
</gene>
<name>A0A3S0H427_9BACT</name>
<evidence type="ECO:0000256" key="2">
    <source>
        <dbReference type="SAM" id="SignalP"/>
    </source>
</evidence>
<evidence type="ECO:0000256" key="1">
    <source>
        <dbReference type="SAM" id="MobiDB-lite"/>
    </source>
</evidence>
<feature type="compositionally biased region" description="Polar residues" evidence="1">
    <location>
        <begin position="28"/>
        <end position="37"/>
    </location>
</feature>